<dbReference type="GO" id="GO:0003700">
    <property type="term" value="F:DNA-binding transcription factor activity"/>
    <property type="evidence" value="ECO:0007669"/>
    <property type="project" value="InterPro"/>
</dbReference>
<evidence type="ECO:0000256" key="1">
    <source>
        <dbReference type="ARBA" id="ARBA00009437"/>
    </source>
</evidence>
<dbReference type="SUPFAM" id="SSF46785">
    <property type="entry name" value="Winged helix' DNA-binding domain"/>
    <property type="match status" value="1"/>
</dbReference>
<accession>B7AR10</accession>
<dbReference type="eggNOG" id="COG0583">
    <property type="taxonomic scope" value="Bacteria"/>
</dbReference>
<feature type="domain" description="HTH lysR-type" evidence="5">
    <location>
        <begin position="10"/>
        <end position="67"/>
    </location>
</feature>
<dbReference type="STRING" id="483218.BACPEC_01120"/>
<protein>
    <recommendedName>
        <fullName evidence="5">HTH lysR-type domain-containing protein</fullName>
    </recommendedName>
</protein>
<dbReference type="PROSITE" id="PS50931">
    <property type="entry name" value="HTH_LYSR"/>
    <property type="match status" value="1"/>
</dbReference>
<dbReference type="AlphaFoldDB" id="B7AR10"/>
<dbReference type="Gene3D" id="3.40.190.290">
    <property type="match status" value="1"/>
</dbReference>
<dbReference type="InterPro" id="IPR000847">
    <property type="entry name" value="LysR_HTH_N"/>
</dbReference>
<organism evidence="6 7">
    <name type="scientific">[Bacteroides] pectinophilus ATCC 43243</name>
    <dbReference type="NCBI Taxonomy" id="483218"/>
    <lineage>
        <taxon>Bacteria</taxon>
        <taxon>Bacillati</taxon>
        <taxon>Bacillota</taxon>
        <taxon>Clostridia</taxon>
        <taxon>Eubacteriales</taxon>
    </lineage>
</organism>
<dbReference type="Pfam" id="PF03466">
    <property type="entry name" value="LysR_substrate"/>
    <property type="match status" value="1"/>
</dbReference>
<reference evidence="6 7" key="1">
    <citation type="submission" date="2008-11" db="EMBL/GenBank/DDBJ databases">
        <title>Draft genome sequence of Bacteroides pectinophilus (ATCC 43243).</title>
        <authorList>
            <person name="Sudarsanam P."/>
            <person name="Ley R."/>
            <person name="Guruge J."/>
            <person name="Turnbaugh P.J."/>
            <person name="Mahowald M."/>
            <person name="Liep D."/>
            <person name="Gordon J."/>
        </authorList>
    </citation>
    <scope>NUCLEOTIDE SEQUENCE [LARGE SCALE GENOMIC DNA]</scope>
    <source>
        <strain evidence="6 7">ATCC 43243</strain>
    </source>
</reference>
<keyword evidence="7" id="KW-1185">Reference proteome</keyword>
<dbReference type="HOGENOM" id="CLU_039613_6_1_9"/>
<dbReference type="PANTHER" id="PTHR30126:SF64">
    <property type="entry name" value="HTH-TYPE TRANSCRIPTIONAL REGULATOR CITR"/>
    <property type="match status" value="1"/>
</dbReference>
<dbReference type="Pfam" id="PF00126">
    <property type="entry name" value="HTH_1"/>
    <property type="match status" value="1"/>
</dbReference>
<keyword evidence="4" id="KW-0804">Transcription</keyword>
<dbReference type="SUPFAM" id="SSF53850">
    <property type="entry name" value="Periplasmic binding protein-like II"/>
    <property type="match status" value="1"/>
</dbReference>
<proteinExistence type="inferred from homology"/>
<evidence type="ECO:0000259" key="5">
    <source>
        <dbReference type="PROSITE" id="PS50931"/>
    </source>
</evidence>
<dbReference type="GO" id="GO:0000976">
    <property type="term" value="F:transcription cis-regulatory region binding"/>
    <property type="evidence" value="ECO:0007669"/>
    <property type="project" value="TreeGrafter"/>
</dbReference>
<comment type="similarity">
    <text evidence="1">Belongs to the LysR transcriptional regulatory family.</text>
</comment>
<gene>
    <name evidence="6" type="ORF">BACPEC_01120</name>
</gene>
<dbReference type="Gene3D" id="1.10.10.10">
    <property type="entry name" value="Winged helix-like DNA-binding domain superfamily/Winged helix DNA-binding domain"/>
    <property type="match status" value="1"/>
</dbReference>
<reference evidence="6 7" key="2">
    <citation type="submission" date="2008-11" db="EMBL/GenBank/DDBJ databases">
        <authorList>
            <person name="Fulton L."/>
            <person name="Clifton S."/>
            <person name="Fulton B."/>
            <person name="Xu J."/>
            <person name="Minx P."/>
            <person name="Pepin K.H."/>
            <person name="Johnson M."/>
            <person name="Bhonagiri V."/>
            <person name="Nash W.E."/>
            <person name="Mardis E.R."/>
            <person name="Wilson R.K."/>
        </authorList>
    </citation>
    <scope>NUCLEOTIDE SEQUENCE [LARGE SCALE GENOMIC DNA]</scope>
    <source>
        <strain evidence="6 7">ATCC 43243</strain>
    </source>
</reference>
<dbReference type="CDD" id="cd05466">
    <property type="entry name" value="PBP2_LTTR_substrate"/>
    <property type="match status" value="1"/>
</dbReference>
<evidence type="ECO:0000256" key="3">
    <source>
        <dbReference type="ARBA" id="ARBA00023125"/>
    </source>
</evidence>
<evidence type="ECO:0000313" key="7">
    <source>
        <dbReference type="Proteomes" id="UP000003136"/>
    </source>
</evidence>
<keyword evidence="3" id="KW-0238">DNA-binding</keyword>
<dbReference type="InterPro" id="IPR036388">
    <property type="entry name" value="WH-like_DNA-bd_sf"/>
</dbReference>
<dbReference type="InterPro" id="IPR036390">
    <property type="entry name" value="WH_DNA-bd_sf"/>
</dbReference>
<evidence type="ECO:0000256" key="2">
    <source>
        <dbReference type="ARBA" id="ARBA00023015"/>
    </source>
</evidence>
<dbReference type="EMBL" id="ABVQ01000035">
    <property type="protein sequence ID" value="EEC58132.1"/>
    <property type="molecule type" value="Genomic_DNA"/>
</dbReference>
<name>B7AR10_9FIRM</name>
<dbReference type="PRINTS" id="PR00039">
    <property type="entry name" value="HTHLYSR"/>
</dbReference>
<dbReference type="PANTHER" id="PTHR30126">
    <property type="entry name" value="HTH-TYPE TRANSCRIPTIONAL REGULATOR"/>
    <property type="match status" value="1"/>
</dbReference>
<evidence type="ECO:0000313" key="6">
    <source>
        <dbReference type="EMBL" id="EEC58132.1"/>
    </source>
</evidence>
<evidence type="ECO:0000256" key="4">
    <source>
        <dbReference type="ARBA" id="ARBA00023163"/>
    </source>
</evidence>
<dbReference type="Proteomes" id="UP000003136">
    <property type="component" value="Unassembled WGS sequence"/>
</dbReference>
<sequence>METGMERTNINLEYYKIFYYVGKLGSISLAARELCISQPAVSQAIRHMESQLSVKLFARMPKGVKLTSEGAVLYSYVSQGYEYIRLGEDKLFQMLNLESGEITVGASDMTLKYFLLPYLEKFHNLYPDIKVSVTNAPTPETLQFLKNGSIDFGIISTPVDDDKDVDITPVMEIQDVFVAGSRFAELKGRQMSCSELEDYPVICLEGNTSTRRFVDGYLAGHNVCLHPEFELATSDMIVQFSMRNMGIGCVVRNFACNEIDSGQLFEINIKEQIPVRNICIAANNKVPLSNAAGRLLKNMH</sequence>
<keyword evidence="2" id="KW-0805">Transcription regulation</keyword>
<dbReference type="InterPro" id="IPR005119">
    <property type="entry name" value="LysR_subst-bd"/>
</dbReference>